<dbReference type="Proteomes" id="UP000694941">
    <property type="component" value="Unplaced"/>
</dbReference>
<evidence type="ECO:0000313" key="3">
    <source>
        <dbReference type="Proteomes" id="UP000694941"/>
    </source>
</evidence>
<sequence>MVSTVLTKKFLHNLNFVERAQKARLSPDVHIISVLDQERKLWLVPTGSVELLPFCFESVTGFAWQEDSEDTADTTELSILFDSLTLSVYSINILDINTNSWNDVLRCAVEYECSSLNDMLGNSGIFLEKNSEIDILMYIKNEIMMVVHSLFVICLAVTSENLDLRLCMPLKTKNDFSSSFKIISHNLFILDKNNATIEIISLQNGDIIKYIELHTLLNKSCTFGGFCITPDLQKIVLWDQDQNVHCISLELFREKSNEASADQYVLPNSVQVTAKPLISAFMKRVPSKIKVAYEPSKVGSNKILNNTRTYQMIPYPEYCKEKFIIEDIRPFQDILLCCLHEKTNKLNVQLMIINASDFSLSSILEVGTPVVVSWMDGNRPVLPLILSKQYIKMMYVGRPPENILTDLMIFSSCRMAEHLSQLNGWKKISLDLNILDEGLKNRLFDTVSFYLRTQAEMFCFFYKNKLLQFQENEDEESKNDKIGQWDIVLDHVFETVKKTSPNFSEQLMQLTVNTLAHMLFTVHKESVQANNSVLTKTFILKVKNDLLQSLIKARQLLQITKYPLQTVKNVSDSKAENGFINKNWQNLDLEDLIHNIVLTGDLLGGMNFVLEHRKSEISMHNGSLLDLFIKVGLNFACTYLLQKLMDQAKTLIINLGFPVKLKLREIFWSTPNHALRQYLKEELGKMEALSTKDHNINNNLEKLENAYDSRSFETSLNIKLEGSKPIQEMDLVHSRLKSLQLSSPLLQTGEFAVNSERDNNSPYYCCLTLEWVEKWKEHQWERALISKMFSEDSNEDFHWEISSQSLWNFLLDYGLRDVLRKWIVTSFDECSVDKNSILSRYDLDGSLLDTIRNTVMRHVEEETFDELAKYGVFPEEVQEDFCILLERLGRICAITPEPLQLNSVHSSLSNLDFRHRLVHYCLQHKLVNLLYSFLRSSSIRLPNSCSVCHTSLLRMIWDFCNWSRLPESQQHCFYTVLSTAQEILQLDTISVQAIWKQGSVGLALGTAIVAPLSLSDLTNSTTDSRLKVDFKILQEKLTSIPILQELFTQNCKVVPDITIYHLLQKSSKFDPSKLFGWQETNVIKSEDALSDIPHFSHPFLLEQYGLRKSLHPMYYLKQGRPGFAVLKFLVMSLLKTSPLSHKKIQSICREVTRFCLRHHSTSEIVAACVSFIEMLGEDSFPLRVTLHIGKLAFSHQPQLNESQNDSCFKDFDNEKCMEAIYFGSSATAVNIMANVKVEREDETETTDPVNRAMLWYPVFAFCHIHQLDLPPDFLQACARSEDWLLFLVFAQIYQLPREQVLEVIEEYGQTSVREHLKRAISNLTIKHVTAIAESSQFEMKANKLGVQRDLRSFLYARIGLINVKGKRSTPSDSGPDVSSDDDQISRNSEIGDTSSAAQDTEQVYIQVLRHQKDVIGELLLYHDTEHPWEELLIASQIHGDMTIALLVASLFPDSCTVDSLCTWLLTSLSLDLQNQILQQLAITLPHLGWSLDELTKLMECFVKYKKILNLYWGFWLFQPKSPLLCLLEFLMVFLKQKNYDGSAKQLKRFQDLIWKYADQKKQILVSMDDLTWIEITAARLLTLSVNVCSNSYEQRVMIRHYAFARIQNMFSTPVILPDFNKLSHLVECLSNTELPHSIQALLEPEENIQFMEMCKTLVHELLCQKHFEEALRFAKLVSLPENEVILGHLKIELEEAKLLGIPRNFWRNCNNTLRKHKVEPLVAAWFFKNQAVIETTYQTKLDLMNLAVQWLEMVENKMQSITQEIQKWKTEMWCYWIKVEVQHPWKLTDWCKTVLYEQPSEGELFVLVQDQVMTTESTVLMTLSGKEEYDALERVIGQLLQQKQWKQAVCLAEVFQYSSSSFQLLVVRSCLLLALFSLTPSDLDPRLIKSMTNNSKVRQKKISSVAVPRKFVVSRTSSSLSLASISSETGNEVLNSDQLELVEVMERLENVSKTTSPTCSLISVYFKIALVMNLSFKSVVFEKDSFCLLKKLLQSSSPLKYSLAKELIEIRLLTTEAVTTFLCQEILNCLKLYTGQKDEEFSPVSSAELIFNPSESTHAFQALIRLSGSATLLGNKLVSHIVLDEYQEEVTDQETLSLDVELCVRAHECFSESCYMEGLSRILRKARFLTERLAVAEEYTLLVRLLTGIGRYSEMTYVFDILLENHQFELLFRKGMEKVTHLKLALLDYLKRHRPNDSDLYSMLALNFSLHREIAELLESNGKQDILDIGSTGVKNLKNSTQLRTAMQYFADAAESYVKADCLRHAQVCANQAELIALQLHLLTQGLAVICLQEKEVEKFIINHPKFSESLIVAEAYENHQSWSIALYHHVVERGDMEYLRSFQISLGLNPFVVEEVGKRFKVSTSKTSEHIQNLRKLLTKLSNVEAAYRLSNEFGFRDIALDLVHGDSGDYLQDLIIQGQVI</sequence>
<dbReference type="GeneID" id="106466369"/>
<proteinExistence type="predicted"/>
<feature type="domain" description="Spatacsin C-terminal" evidence="2">
    <location>
        <begin position="2072"/>
        <end position="2362"/>
    </location>
</feature>
<dbReference type="InterPro" id="IPR028107">
    <property type="entry name" value="Spatacsin_C_dom"/>
</dbReference>
<organism evidence="3 5">
    <name type="scientific">Limulus polyphemus</name>
    <name type="common">Atlantic horseshoe crab</name>
    <dbReference type="NCBI Taxonomy" id="6850"/>
    <lineage>
        <taxon>Eukaryota</taxon>
        <taxon>Metazoa</taxon>
        <taxon>Ecdysozoa</taxon>
        <taxon>Arthropoda</taxon>
        <taxon>Chelicerata</taxon>
        <taxon>Merostomata</taxon>
        <taxon>Xiphosura</taxon>
        <taxon>Limulidae</taxon>
        <taxon>Limulus</taxon>
    </lineage>
</organism>
<evidence type="ECO:0000313" key="5">
    <source>
        <dbReference type="RefSeq" id="XP_022250073.1"/>
    </source>
</evidence>
<gene>
    <name evidence="4 5 6" type="primary">LOC106466369</name>
</gene>
<evidence type="ECO:0000259" key="2">
    <source>
        <dbReference type="Pfam" id="PF14649"/>
    </source>
</evidence>
<reference evidence="4 5" key="1">
    <citation type="submission" date="2025-05" db="UniProtKB">
        <authorList>
            <consortium name="RefSeq"/>
        </authorList>
    </citation>
    <scope>IDENTIFICATION</scope>
    <source>
        <tissue evidence="4 5">Muscle</tissue>
    </source>
</reference>
<keyword evidence="3" id="KW-1185">Reference proteome</keyword>
<feature type="compositionally biased region" description="Low complexity" evidence="1">
    <location>
        <begin position="1368"/>
        <end position="1377"/>
    </location>
</feature>
<evidence type="ECO:0000313" key="4">
    <source>
        <dbReference type="RefSeq" id="XP_013782104.2"/>
    </source>
</evidence>
<dbReference type="RefSeq" id="XP_022250074.1">
    <property type="nucleotide sequence ID" value="XM_022394366.1"/>
</dbReference>
<dbReference type="PANTHER" id="PTHR13650">
    <property type="entry name" value="SPATACSIN"/>
    <property type="match status" value="1"/>
</dbReference>
<protein>
    <submittedName>
        <fullName evidence="5 6">Spatacsin-like isoform X1</fullName>
    </submittedName>
    <submittedName>
        <fullName evidence="4">Spatacsin-like isoform X2</fullName>
    </submittedName>
</protein>
<dbReference type="RefSeq" id="XP_013782104.2">
    <property type="nucleotide sequence ID" value="XM_013926650.2"/>
</dbReference>
<feature type="region of interest" description="Disordered" evidence="1">
    <location>
        <begin position="1365"/>
        <end position="1397"/>
    </location>
</feature>
<accession>A0ABM1T2G7</accession>
<dbReference type="RefSeq" id="XP_022250073.1">
    <property type="nucleotide sequence ID" value="XM_022394365.1"/>
</dbReference>
<feature type="compositionally biased region" description="Polar residues" evidence="1">
    <location>
        <begin position="1385"/>
        <end position="1397"/>
    </location>
</feature>
<name>A0ABM1T2G7_LIMPO</name>
<dbReference type="Pfam" id="PF14649">
    <property type="entry name" value="Spatacsin_C"/>
    <property type="match status" value="1"/>
</dbReference>
<evidence type="ECO:0000256" key="1">
    <source>
        <dbReference type="SAM" id="MobiDB-lite"/>
    </source>
</evidence>
<dbReference type="InterPro" id="IPR028103">
    <property type="entry name" value="Spatacsin"/>
</dbReference>
<dbReference type="PANTHER" id="PTHR13650:SF0">
    <property type="entry name" value="SPATACSIN"/>
    <property type="match status" value="1"/>
</dbReference>
<evidence type="ECO:0000313" key="6">
    <source>
        <dbReference type="RefSeq" id="XP_022250074.1"/>
    </source>
</evidence>